<evidence type="ECO:0000313" key="1">
    <source>
        <dbReference type="EMBL" id="KAL3276004.1"/>
    </source>
</evidence>
<dbReference type="Proteomes" id="UP001516400">
    <property type="component" value="Unassembled WGS sequence"/>
</dbReference>
<protein>
    <submittedName>
        <fullName evidence="1">Uncharacterized protein</fullName>
    </submittedName>
</protein>
<comment type="caution">
    <text evidence="1">The sequence shown here is derived from an EMBL/GenBank/DDBJ whole genome shotgun (WGS) entry which is preliminary data.</text>
</comment>
<gene>
    <name evidence="1" type="ORF">HHI36_020735</name>
</gene>
<sequence length="142" mass="16160">MLTWKEWISLICLRHCIKWSSEAISGTNVNDKRKHEITLKTFGFEIAGGLLLKGKKRGRPLPKYPIKVPKQRIRNPLKPLVNQEVRKDSIGHYPIFTKKCSCRNCYKGQTSVMSVFISLSPPPNESIRIAASDMALKIVKDP</sequence>
<dbReference type="AlphaFoldDB" id="A0ABD2NC92"/>
<organism evidence="1 2">
    <name type="scientific">Cryptolaemus montrouzieri</name>
    <dbReference type="NCBI Taxonomy" id="559131"/>
    <lineage>
        <taxon>Eukaryota</taxon>
        <taxon>Metazoa</taxon>
        <taxon>Ecdysozoa</taxon>
        <taxon>Arthropoda</taxon>
        <taxon>Hexapoda</taxon>
        <taxon>Insecta</taxon>
        <taxon>Pterygota</taxon>
        <taxon>Neoptera</taxon>
        <taxon>Endopterygota</taxon>
        <taxon>Coleoptera</taxon>
        <taxon>Polyphaga</taxon>
        <taxon>Cucujiformia</taxon>
        <taxon>Coccinelloidea</taxon>
        <taxon>Coccinellidae</taxon>
        <taxon>Scymninae</taxon>
        <taxon>Scymnini</taxon>
        <taxon>Cryptolaemus</taxon>
    </lineage>
</organism>
<proteinExistence type="predicted"/>
<name>A0ABD2NC92_9CUCU</name>
<keyword evidence="2" id="KW-1185">Reference proteome</keyword>
<reference evidence="1 2" key="1">
    <citation type="journal article" date="2021" name="BMC Biol.">
        <title>Horizontally acquired antibacterial genes associated with adaptive radiation of ladybird beetles.</title>
        <authorList>
            <person name="Li H.S."/>
            <person name="Tang X.F."/>
            <person name="Huang Y.H."/>
            <person name="Xu Z.Y."/>
            <person name="Chen M.L."/>
            <person name="Du X.Y."/>
            <person name="Qiu B.Y."/>
            <person name="Chen P.T."/>
            <person name="Zhang W."/>
            <person name="Slipinski A."/>
            <person name="Escalona H.E."/>
            <person name="Waterhouse R.M."/>
            <person name="Zwick A."/>
            <person name="Pang H."/>
        </authorList>
    </citation>
    <scope>NUCLEOTIDE SEQUENCE [LARGE SCALE GENOMIC DNA]</scope>
    <source>
        <strain evidence="1">SYSU2018</strain>
    </source>
</reference>
<dbReference type="EMBL" id="JABFTP020000083">
    <property type="protein sequence ID" value="KAL3276004.1"/>
    <property type="molecule type" value="Genomic_DNA"/>
</dbReference>
<accession>A0ABD2NC92</accession>
<evidence type="ECO:0000313" key="2">
    <source>
        <dbReference type="Proteomes" id="UP001516400"/>
    </source>
</evidence>